<sequence length="99" mass="10944">MNQCTINKQMSNNKHASRLTIKTAHVRKKKETRIHDFFPCDSGSSPLRNSSSSNSSSSSIWALSGHIIDWHSQEKEPVRSSSSPGGPGIKKGNIFSDFK</sequence>
<protein>
    <submittedName>
        <fullName evidence="2">Uncharacterized protein</fullName>
    </submittedName>
</protein>
<comment type="caution">
    <text evidence="2">The sequence shown here is derived from an EMBL/GenBank/DDBJ whole genome shotgun (WGS) entry which is preliminary data.</text>
</comment>
<accession>A0ABV0SMS3</accession>
<evidence type="ECO:0000313" key="3">
    <source>
        <dbReference type="Proteomes" id="UP001482620"/>
    </source>
</evidence>
<dbReference type="EMBL" id="JAHRIQ010000646">
    <property type="protein sequence ID" value="MEQ2220808.1"/>
    <property type="molecule type" value="Genomic_DNA"/>
</dbReference>
<reference evidence="2 3" key="1">
    <citation type="submission" date="2021-06" db="EMBL/GenBank/DDBJ databases">
        <authorList>
            <person name="Palmer J.M."/>
        </authorList>
    </citation>
    <scope>NUCLEOTIDE SEQUENCE [LARGE SCALE GENOMIC DNA]</scope>
    <source>
        <strain evidence="3">if_2019</strain>
        <tissue evidence="2">Muscle</tissue>
    </source>
</reference>
<name>A0ABV0SMS3_9TELE</name>
<gene>
    <name evidence="2" type="ORF">ILYODFUR_009314</name>
</gene>
<evidence type="ECO:0000313" key="2">
    <source>
        <dbReference type="EMBL" id="MEQ2220808.1"/>
    </source>
</evidence>
<feature type="region of interest" description="Disordered" evidence="1">
    <location>
        <begin position="37"/>
        <end position="58"/>
    </location>
</feature>
<keyword evidence="3" id="KW-1185">Reference proteome</keyword>
<dbReference type="Proteomes" id="UP001482620">
    <property type="component" value="Unassembled WGS sequence"/>
</dbReference>
<feature type="region of interest" description="Disordered" evidence="1">
    <location>
        <begin position="72"/>
        <end position="99"/>
    </location>
</feature>
<organism evidence="2 3">
    <name type="scientific">Ilyodon furcidens</name>
    <name type="common">goldbreast splitfin</name>
    <dbReference type="NCBI Taxonomy" id="33524"/>
    <lineage>
        <taxon>Eukaryota</taxon>
        <taxon>Metazoa</taxon>
        <taxon>Chordata</taxon>
        <taxon>Craniata</taxon>
        <taxon>Vertebrata</taxon>
        <taxon>Euteleostomi</taxon>
        <taxon>Actinopterygii</taxon>
        <taxon>Neopterygii</taxon>
        <taxon>Teleostei</taxon>
        <taxon>Neoteleostei</taxon>
        <taxon>Acanthomorphata</taxon>
        <taxon>Ovalentaria</taxon>
        <taxon>Atherinomorphae</taxon>
        <taxon>Cyprinodontiformes</taxon>
        <taxon>Goodeidae</taxon>
        <taxon>Ilyodon</taxon>
    </lineage>
</organism>
<feature type="compositionally biased region" description="Low complexity" evidence="1">
    <location>
        <begin position="42"/>
        <end position="58"/>
    </location>
</feature>
<evidence type="ECO:0000256" key="1">
    <source>
        <dbReference type="SAM" id="MobiDB-lite"/>
    </source>
</evidence>
<proteinExistence type="predicted"/>